<dbReference type="SUPFAM" id="SSF100950">
    <property type="entry name" value="NagB/RpiA/CoA transferase-like"/>
    <property type="match status" value="1"/>
</dbReference>
<dbReference type="PANTHER" id="PTHR30363:SF4">
    <property type="entry name" value="GLYCEROL-3-PHOSPHATE REGULON REPRESSOR"/>
    <property type="match status" value="1"/>
</dbReference>
<keyword evidence="3" id="KW-0238">DNA-binding</keyword>
<dbReference type="GO" id="GO:0003700">
    <property type="term" value="F:DNA-binding transcription factor activity"/>
    <property type="evidence" value="ECO:0007669"/>
    <property type="project" value="InterPro"/>
</dbReference>
<dbReference type="PANTHER" id="PTHR30363">
    <property type="entry name" value="HTH-TYPE TRANSCRIPTIONAL REGULATOR SRLR-RELATED"/>
    <property type="match status" value="1"/>
</dbReference>
<evidence type="ECO:0000256" key="2">
    <source>
        <dbReference type="ARBA" id="ARBA00023015"/>
    </source>
</evidence>
<name>A0A1G7ANL3_9PROT</name>
<dbReference type="Pfam" id="PF08220">
    <property type="entry name" value="HTH_DeoR"/>
    <property type="match status" value="1"/>
</dbReference>
<proteinExistence type="predicted"/>
<dbReference type="SMART" id="SM01134">
    <property type="entry name" value="DeoRC"/>
    <property type="match status" value="1"/>
</dbReference>
<keyword evidence="1" id="KW-0678">Repressor</keyword>
<dbReference type="PROSITE" id="PS51000">
    <property type="entry name" value="HTH_DEOR_2"/>
    <property type="match status" value="1"/>
</dbReference>
<dbReference type="SMART" id="SM00420">
    <property type="entry name" value="HTH_DEOR"/>
    <property type="match status" value="1"/>
</dbReference>
<protein>
    <submittedName>
        <fullName evidence="7">DeoR family transcriptional regulator, glycerol-3-phosphate regulon repressor</fullName>
    </submittedName>
</protein>
<dbReference type="InterPro" id="IPR037171">
    <property type="entry name" value="NagB/RpiA_transferase-like"/>
</dbReference>
<dbReference type="InterPro" id="IPR050313">
    <property type="entry name" value="Carb_Metab_HTH_regulators"/>
</dbReference>
<dbReference type="InterPro" id="IPR014036">
    <property type="entry name" value="DeoR-like_C"/>
</dbReference>
<dbReference type="GO" id="GO:0003677">
    <property type="term" value="F:DNA binding"/>
    <property type="evidence" value="ECO:0007669"/>
    <property type="project" value="UniProtKB-KW"/>
</dbReference>
<dbReference type="InterPro" id="IPR036390">
    <property type="entry name" value="WH_DNA-bd_sf"/>
</dbReference>
<keyword evidence="4" id="KW-0804">Transcription</keyword>
<evidence type="ECO:0000256" key="3">
    <source>
        <dbReference type="ARBA" id="ARBA00023125"/>
    </source>
</evidence>
<dbReference type="SUPFAM" id="SSF46785">
    <property type="entry name" value="Winged helix' DNA-binding domain"/>
    <property type="match status" value="1"/>
</dbReference>
<gene>
    <name evidence="7" type="ORF">SAMN05421720_10427</name>
</gene>
<evidence type="ECO:0000256" key="5">
    <source>
        <dbReference type="SAM" id="MobiDB-lite"/>
    </source>
</evidence>
<evidence type="ECO:0000259" key="6">
    <source>
        <dbReference type="PROSITE" id="PS51000"/>
    </source>
</evidence>
<sequence>MALSAVPSPRQGDQPGGSDVRASAGGPVSHRQADILARVEHQGFVTIESLADHFGVSAQTVRRDIIALDGAGLIQRFHGGAGIARAPISVRLDHERKRTLNTEAKRAIAAHAAARVPDGAAVFLDVGTTVEAAAAALNQKSGLLVFTNSMRAAMAFSFERHEVHLLGGRLSGKDGSVTGEAPLTTLAGLRLDLALIGCSGIEETGRVMDFDMAKIAVKRAAMRAADASLLLAARDKFDRSARAEIARREAFAAILTEDGDETEAP</sequence>
<accession>A0A1G7ANL3</accession>
<dbReference type="STRING" id="69960.SAMN05421720_10427"/>
<reference evidence="7 8" key="1">
    <citation type="submission" date="2016-10" db="EMBL/GenBank/DDBJ databases">
        <authorList>
            <person name="de Groot N.N."/>
        </authorList>
    </citation>
    <scope>NUCLEOTIDE SEQUENCE [LARGE SCALE GENOMIC DNA]</scope>
    <source>
        <strain evidence="7 8">ATCC 700224</strain>
    </source>
</reference>
<dbReference type="AlphaFoldDB" id="A0A1G7ANL3"/>
<dbReference type="Proteomes" id="UP000199412">
    <property type="component" value="Unassembled WGS sequence"/>
</dbReference>
<evidence type="ECO:0000313" key="7">
    <source>
        <dbReference type="EMBL" id="SDE16459.1"/>
    </source>
</evidence>
<dbReference type="Gene3D" id="1.10.10.10">
    <property type="entry name" value="Winged helix-like DNA-binding domain superfamily/Winged helix DNA-binding domain"/>
    <property type="match status" value="1"/>
</dbReference>
<dbReference type="PROSITE" id="PS00894">
    <property type="entry name" value="HTH_DEOR_1"/>
    <property type="match status" value="1"/>
</dbReference>
<dbReference type="Gene3D" id="3.30.750.70">
    <property type="entry name" value="4-hydroxybutyrate coenzyme like domains"/>
    <property type="match status" value="1"/>
</dbReference>
<feature type="region of interest" description="Disordered" evidence="5">
    <location>
        <begin position="1"/>
        <end position="27"/>
    </location>
</feature>
<feature type="domain" description="HTH deoR-type" evidence="6">
    <location>
        <begin position="28"/>
        <end position="83"/>
    </location>
</feature>
<dbReference type="EMBL" id="FNAP01000004">
    <property type="protein sequence ID" value="SDE16459.1"/>
    <property type="molecule type" value="Genomic_DNA"/>
</dbReference>
<dbReference type="Pfam" id="PF00455">
    <property type="entry name" value="DeoRC"/>
    <property type="match status" value="1"/>
</dbReference>
<evidence type="ECO:0000256" key="4">
    <source>
        <dbReference type="ARBA" id="ARBA00023163"/>
    </source>
</evidence>
<dbReference type="InterPro" id="IPR036388">
    <property type="entry name" value="WH-like_DNA-bd_sf"/>
</dbReference>
<evidence type="ECO:0000256" key="1">
    <source>
        <dbReference type="ARBA" id="ARBA00022491"/>
    </source>
</evidence>
<keyword evidence="8" id="KW-1185">Reference proteome</keyword>
<evidence type="ECO:0000313" key="8">
    <source>
        <dbReference type="Proteomes" id="UP000199412"/>
    </source>
</evidence>
<keyword evidence="2" id="KW-0805">Transcription regulation</keyword>
<organism evidence="7 8">
    <name type="scientific">Rhodospira trueperi</name>
    <dbReference type="NCBI Taxonomy" id="69960"/>
    <lineage>
        <taxon>Bacteria</taxon>
        <taxon>Pseudomonadati</taxon>
        <taxon>Pseudomonadota</taxon>
        <taxon>Alphaproteobacteria</taxon>
        <taxon>Rhodospirillales</taxon>
        <taxon>Rhodospirillaceae</taxon>
        <taxon>Rhodospira</taxon>
    </lineage>
</organism>
<dbReference type="InterPro" id="IPR018356">
    <property type="entry name" value="Tscrpt_reg_HTH_DeoR_CS"/>
</dbReference>
<dbReference type="PRINTS" id="PR00037">
    <property type="entry name" value="HTHLACR"/>
</dbReference>
<dbReference type="RefSeq" id="WP_176793439.1">
    <property type="nucleotide sequence ID" value="NZ_FNAP01000004.1"/>
</dbReference>
<dbReference type="InterPro" id="IPR001034">
    <property type="entry name" value="DeoR_HTH"/>
</dbReference>